<dbReference type="CDD" id="cd00165">
    <property type="entry name" value="S4"/>
    <property type="match status" value="1"/>
</dbReference>
<comment type="catalytic activity">
    <reaction evidence="9 11">
        <text>tRNA(Tyr) + L-tyrosine + ATP = L-tyrosyl-tRNA(Tyr) + AMP + diphosphate + H(+)</text>
        <dbReference type="Rhea" id="RHEA:10220"/>
        <dbReference type="Rhea" id="RHEA-COMP:9706"/>
        <dbReference type="Rhea" id="RHEA-COMP:9707"/>
        <dbReference type="ChEBI" id="CHEBI:15378"/>
        <dbReference type="ChEBI" id="CHEBI:30616"/>
        <dbReference type="ChEBI" id="CHEBI:33019"/>
        <dbReference type="ChEBI" id="CHEBI:58315"/>
        <dbReference type="ChEBI" id="CHEBI:78442"/>
        <dbReference type="ChEBI" id="CHEBI:78536"/>
        <dbReference type="ChEBI" id="CHEBI:456215"/>
        <dbReference type="EC" id="6.1.1.1"/>
    </reaction>
</comment>
<dbReference type="NCBIfam" id="TIGR00234">
    <property type="entry name" value="tyrS"/>
    <property type="match status" value="1"/>
</dbReference>
<keyword evidence="2 11" id="KW-0963">Cytoplasm</keyword>
<feature type="binding site" evidence="11">
    <location>
        <position position="233"/>
    </location>
    <ligand>
        <name>ATP</name>
        <dbReference type="ChEBI" id="CHEBI:30616"/>
    </ligand>
</feature>
<organism evidence="14 15">
    <name type="scientific">Kitasatospora phosalacinea</name>
    <dbReference type="NCBI Taxonomy" id="2065"/>
    <lineage>
        <taxon>Bacteria</taxon>
        <taxon>Bacillati</taxon>
        <taxon>Actinomycetota</taxon>
        <taxon>Actinomycetes</taxon>
        <taxon>Kitasatosporales</taxon>
        <taxon>Streptomycetaceae</taxon>
        <taxon>Kitasatospora</taxon>
    </lineage>
</organism>
<evidence type="ECO:0000256" key="10">
    <source>
        <dbReference type="ARBA" id="ARBA00060965"/>
    </source>
</evidence>
<dbReference type="HAMAP" id="MF_02006">
    <property type="entry name" value="Tyr_tRNA_synth_type1"/>
    <property type="match status" value="1"/>
</dbReference>
<dbReference type="GO" id="GO:0006437">
    <property type="term" value="P:tyrosyl-tRNA aminoacylation"/>
    <property type="evidence" value="ECO:0007669"/>
    <property type="project" value="UniProtKB-UniRule"/>
</dbReference>
<dbReference type="PROSITE" id="PS00178">
    <property type="entry name" value="AA_TRNA_LIGASE_I"/>
    <property type="match status" value="1"/>
</dbReference>
<dbReference type="GO" id="GO:0005829">
    <property type="term" value="C:cytosol"/>
    <property type="evidence" value="ECO:0007669"/>
    <property type="project" value="TreeGrafter"/>
</dbReference>
<dbReference type="InterPro" id="IPR002942">
    <property type="entry name" value="S4_RNA-bd"/>
</dbReference>
<evidence type="ECO:0000256" key="2">
    <source>
        <dbReference type="ARBA" id="ARBA00022490"/>
    </source>
</evidence>
<dbReference type="GO" id="GO:0003723">
    <property type="term" value="F:RNA binding"/>
    <property type="evidence" value="ECO:0007669"/>
    <property type="project" value="UniProtKB-KW"/>
</dbReference>
<feature type="binding site" evidence="11">
    <location>
        <position position="35"/>
    </location>
    <ligand>
        <name>L-tyrosine</name>
        <dbReference type="ChEBI" id="CHEBI:58315"/>
    </ligand>
</feature>
<dbReference type="Pfam" id="PF00579">
    <property type="entry name" value="tRNA-synt_1b"/>
    <property type="match status" value="1"/>
</dbReference>
<dbReference type="CDD" id="cd00805">
    <property type="entry name" value="TyrRS_core"/>
    <property type="match status" value="1"/>
</dbReference>
<evidence type="ECO:0000256" key="7">
    <source>
        <dbReference type="ARBA" id="ARBA00022917"/>
    </source>
</evidence>
<dbReference type="PROSITE" id="PS50889">
    <property type="entry name" value="S4"/>
    <property type="match status" value="1"/>
</dbReference>
<dbReference type="GO" id="GO:0004831">
    <property type="term" value="F:tyrosine-tRNA ligase activity"/>
    <property type="evidence" value="ECO:0007669"/>
    <property type="project" value="UniProtKB-UniRule"/>
</dbReference>
<dbReference type="GO" id="GO:0042803">
    <property type="term" value="F:protein homodimerization activity"/>
    <property type="evidence" value="ECO:0007669"/>
    <property type="project" value="UniProtKB-ARBA"/>
</dbReference>
<evidence type="ECO:0000259" key="13">
    <source>
        <dbReference type="SMART" id="SM00363"/>
    </source>
</evidence>
<evidence type="ECO:0000256" key="4">
    <source>
        <dbReference type="ARBA" id="ARBA00022741"/>
    </source>
</evidence>
<comment type="subcellular location">
    <subcellularLocation>
        <location evidence="1 11">Cytoplasm</location>
    </subcellularLocation>
</comment>
<protein>
    <recommendedName>
        <fullName evidence="11">Tyrosine--tRNA ligase</fullName>
        <ecNumber evidence="11">6.1.1.1</ecNumber>
    </recommendedName>
    <alternativeName>
        <fullName evidence="11">Tyrosyl-tRNA synthetase</fullName>
        <shortName evidence="11">TyrRS</shortName>
    </alternativeName>
</protein>
<evidence type="ECO:0000256" key="1">
    <source>
        <dbReference type="ARBA" id="ARBA00004496"/>
    </source>
</evidence>
<dbReference type="InterPro" id="IPR024107">
    <property type="entry name" value="Tyr-tRNA-ligase_bac_1"/>
</dbReference>
<dbReference type="SMART" id="SM00363">
    <property type="entry name" value="S4"/>
    <property type="match status" value="1"/>
</dbReference>
<dbReference type="Gene3D" id="3.40.50.620">
    <property type="entry name" value="HUPs"/>
    <property type="match status" value="1"/>
</dbReference>
<evidence type="ECO:0000256" key="3">
    <source>
        <dbReference type="ARBA" id="ARBA00022598"/>
    </source>
</evidence>
<feature type="binding site" evidence="11">
    <location>
        <position position="174"/>
    </location>
    <ligand>
        <name>L-tyrosine</name>
        <dbReference type="ChEBI" id="CHEBI:58315"/>
    </ligand>
</feature>
<sequence length="421" mass="46117">MTDIVDELQWRGLIALSTDEDALRKAFADGPVTFYCGFDPTAPSLHLGNLVQILTMRRIQQAGNLPLGLVGGATGLIGDPKPTAERVLNDPETVAGWVERLRGQIARFLDFEGEYAARMVNNLDWTSGMSAITLLRDVGKYFRVNNMIAKEAVARRLNSDAGISYTEFSYQILQGMDFLELNRRYNCTLQTGGSDQWGNLTAGTDLIRKAESRSVHAIATPLITKADGTKFGKTESGTVWLDPELTTPYAFYQFWLNADDRDVAKFLRIFSFRSREEIEQLERDTAERPAARLAQRALAEELTTLVHGADQYERAVAASKALFGQGDLADLEPATLAAALAEVPKATVTELGQLVDLLVESGLAPSRSGARRTIKEGGAYLNNAKVTDEEAVATPADLLHGRWLVLRRGKRNLAAVELAGA</sequence>
<dbReference type="InterPro" id="IPR036986">
    <property type="entry name" value="S4_RNA-bd_sf"/>
</dbReference>
<evidence type="ECO:0000256" key="11">
    <source>
        <dbReference type="HAMAP-Rule" id="MF_02006"/>
    </source>
</evidence>
<comment type="subunit">
    <text evidence="11">Homodimer.</text>
</comment>
<dbReference type="InterPro" id="IPR002305">
    <property type="entry name" value="aa-tRNA-synth_Ic"/>
</dbReference>
<dbReference type="Pfam" id="PF22421">
    <property type="entry name" value="SYY_C-terminal"/>
    <property type="match status" value="1"/>
</dbReference>
<gene>
    <name evidence="11 14" type="primary">tyrS</name>
    <name evidence="14" type="ORF">Kpho01_75670</name>
</gene>
<name>A0A9W6PRP6_9ACTN</name>
<keyword evidence="4 11" id="KW-0547">Nucleotide-binding</keyword>
<dbReference type="InterPro" id="IPR002307">
    <property type="entry name" value="Tyr-tRNA-ligase"/>
</dbReference>
<evidence type="ECO:0000313" key="15">
    <source>
        <dbReference type="Proteomes" id="UP001165143"/>
    </source>
</evidence>
<dbReference type="AlphaFoldDB" id="A0A9W6PRP6"/>
<dbReference type="InterPro" id="IPR054608">
    <property type="entry name" value="SYY-like_C"/>
</dbReference>
<dbReference type="EC" id="6.1.1.1" evidence="11"/>
<evidence type="ECO:0000256" key="12">
    <source>
        <dbReference type="PROSITE-ProRule" id="PRU00182"/>
    </source>
</evidence>
<keyword evidence="7 11" id="KW-0648">Protein biosynthesis</keyword>
<feature type="domain" description="RNA-binding S4" evidence="13">
    <location>
        <begin position="353"/>
        <end position="414"/>
    </location>
</feature>
<dbReference type="OrthoDB" id="9804243at2"/>
<keyword evidence="5 11" id="KW-0067">ATP-binding</keyword>
<dbReference type="GO" id="GO:0005524">
    <property type="term" value="F:ATP binding"/>
    <property type="evidence" value="ECO:0007669"/>
    <property type="project" value="UniProtKB-UniRule"/>
</dbReference>
<dbReference type="InterPro" id="IPR024088">
    <property type="entry name" value="Tyr-tRNA-ligase_bac-type"/>
</dbReference>
<dbReference type="InterPro" id="IPR014729">
    <property type="entry name" value="Rossmann-like_a/b/a_fold"/>
</dbReference>
<reference evidence="14" key="1">
    <citation type="submission" date="2023-02" db="EMBL/GenBank/DDBJ databases">
        <title>Kitasatospora phosalacinea NBRC 14362.</title>
        <authorList>
            <person name="Ichikawa N."/>
            <person name="Sato H."/>
            <person name="Tonouchi N."/>
        </authorList>
    </citation>
    <scope>NUCLEOTIDE SEQUENCE</scope>
    <source>
        <strain evidence="14">NBRC 14362</strain>
    </source>
</reference>
<comment type="caution">
    <text evidence="14">The sequence shown here is derived from an EMBL/GenBank/DDBJ whole genome shotgun (WGS) entry which is preliminary data.</text>
</comment>
<dbReference type="Gene3D" id="3.10.290.10">
    <property type="entry name" value="RNA-binding S4 domain"/>
    <property type="match status" value="1"/>
</dbReference>
<dbReference type="RefSeq" id="WP_033257052.1">
    <property type="nucleotide sequence ID" value="NZ_BSRX01000093.1"/>
</dbReference>
<dbReference type="FunFam" id="3.40.50.620:FF:000008">
    <property type="entry name" value="Tyrosine--tRNA ligase"/>
    <property type="match status" value="1"/>
</dbReference>
<dbReference type="InterPro" id="IPR001412">
    <property type="entry name" value="aa-tRNA-synth_I_CS"/>
</dbReference>
<dbReference type="FunFam" id="1.10.240.10:FF:000001">
    <property type="entry name" value="Tyrosine--tRNA ligase"/>
    <property type="match status" value="1"/>
</dbReference>
<dbReference type="Proteomes" id="UP001165143">
    <property type="component" value="Unassembled WGS sequence"/>
</dbReference>
<feature type="short sequence motif" description="'KMSKS' region" evidence="11">
    <location>
        <begin position="230"/>
        <end position="234"/>
    </location>
</feature>
<keyword evidence="6 12" id="KW-0694">RNA-binding</keyword>
<evidence type="ECO:0000256" key="6">
    <source>
        <dbReference type="ARBA" id="ARBA00022884"/>
    </source>
</evidence>
<dbReference type="PRINTS" id="PR01040">
    <property type="entry name" value="TRNASYNTHTYR"/>
</dbReference>
<evidence type="ECO:0000313" key="14">
    <source>
        <dbReference type="EMBL" id="GLW59557.1"/>
    </source>
</evidence>
<keyword evidence="3 11" id="KW-0436">Ligase</keyword>
<proteinExistence type="inferred from homology"/>
<keyword evidence="8 11" id="KW-0030">Aminoacyl-tRNA synthetase</keyword>
<dbReference type="Gene3D" id="1.10.240.10">
    <property type="entry name" value="Tyrosyl-Transfer RNA Synthetase"/>
    <property type="match status" value="1"/>
</dbReference>
<feature type="short sequence motif" description="'HIGH' region" evidence="11">
    <location>
        <begin position="40"/>
        <end position="49"/>
    </location>
</feature>
<dbReference type="SUPFAM" id="SSF52374">
    <property type="entry name" value="Nucleotidylyl transferase"/>
    <property type="match status" value="1"/>
</dbReference>
<evidence type="ECO:0000256" key="5">
    <source>
        <dbReference type="ARBA" id="ARBA00022840"/>
    </source>
</evidence>
<evidence type="ECO:0000256" key="9">
    <source>
        <dbReference type="ARBA" id="ARBA00048248"/>
    </source>
</evidence>
<evidence type="ECO:0000256" key="8">
    <source>
        <dbReference type="ARBA" id="ARBA00023146"/>
    </source>
</evidence>
<comment type="similarity">
    <text evidence="10 11">Belongs to the class-I aminoacyl-tRNA synthetase family. TyrS type 1 subfamily.</text>
</comment>
<dbReference type="SUPFAM" id="SSF55174">
    <property type="entry name" value="Alpha-L RNA-binding motif"/>
    <property type="match status" value="1"/>
</dbReference>
<accession>A0A9W6PRP6</accession>
<dbReference type="EMBL" id="BSRX01000093">
    <property type="protein sequence ID" value="GLW59557.1"/>
    <property type="molecule type" value="Genomic_DNA"/>
</dbReference>
<dbReference type="PANTHER" id="PTHR11766:SF0">
    <property type="entry name" value="TYROSINE--TRNA LIGASE, MITOCHONDRIAL"/>
    <property type="match status" value="1"/>
</dbReference>
<dbReference type="PANTHER" id="PTHR11766">
    <property type="entry name" value="TYROSYL-TRNA SYNTHETASE"/>
    <property type="match status" value="1"/>
</dbReference>
<dbReference type="FunFam" id="3.10.290.10:FF:000014">
    <property type="entry name" value="Tyrosine--tRNA ligase"/>
    <property type="match status" value="1"/>
</dbReference>
<feature type="binding site" evidence="11">
    <location>
        <position position="170"/>
    </location>
    <ligand>
        <name>L-tyrosine</name>
        <dbReference type="ChEBI" id="CHEBI:58315"/>
    </ligand>
</feature>
<comment type="function">
    <text evidence="11">Catalyzes the attachment of tyrosine to tRNA(Tyr) in a two-step reaction: tyrosine is first activated by ATP to form Tyr-AMP and then transferred to the acceptor end of tRNA(Tyr).</text>
</comment>